<gene>
    <name evidence="2" type="ORF">N8I86_34635</name>
</gene>
<reference evidence="2" key="1">
    <citation type="submission" date="2022-10" db="EMBL/GenBank/DDBJ databases">
        <authorList>
            <person name="Mo P."/>
        </authorList>
    </citation>
    <scope>NUCLEOTIDE SEQUENCE</scope>
    <source>
        <strain evidence="2">HUAS 14-6</strain>
    </source>
</reference>
<dbReference type="RefSeq" id="WP_263279606.1">
    <property type="nucleotide sequence ID" value="NZ_CP106795.1"/>
</dbReference>
<keyword evidence="1" id="KW-0732">Signal</keyword>
<name>A0ABY6EYH8_9ACTN</name>
<dbReference type="PROSITE" id="PS51318">
    <property type="entry name" value="TAT"/>
    <property type="match status" value="1"/>
</dbReference>
<sequence length="150" mass="15639">MTISKRSILTAAAAAFIVGGVAAPSAPAAPSAAPASTPAPAHGTLGAELDNLQWTPVRTMSGGTVWMLRVSRDPHVEAGGVYFLYNPDESSVAGSFSVGDDVRVRTVHDWRAAVFAPARDAHRIEVRYGNLQAPDTARVVASVTDTLGNE</sequence>
<dbReference type="EMBL" id="CP106795">
    <property type="protein sequence ID" value="UXY39398.1"/>
    <property type="molecule type" value="Genomic_DNA"/>
</dbReference>
<feature type="signal peptide" evidence="1">
    <location>
        <begin position="1"/>
        <end position="28"/>
    </location>
</feature>
<evidence type="ECO:0000256" key="1">
    <source>
        <dbReference type="SAM" id="SignalP"/>
    </source>
</evidence>
<protein>
    <recommendedName>
        <fullName evidence="4">Secreted protein</fullName>
    </recommendedName>
</protein>
<dbReference type="Proteomes" id="UP001060733">
    <property type="component" value="Chromosome"/>
</dbReference>
<proteinExistence type="predicted"/>
<evidence type="ECO:0000313" key="3">
    <source>
        <dbReference type="Proteomes" id="UP001060733"/>
    </source>
</evidence>
<evidence type="ECO:0008006" key="4">
    <source>
        <dbReference type="Google" id="ProtNLM"/>
    </source>
</evidence>
<accession>A0ABY6EYH8</accession>
<feature type="chain" id="PRO_5047469686" description="Secreted protein" evidence="1">
    <location>
        <begin position="29"/>
        <end position="150"/>
    </location>
</feature>
<evidence type="ECO:0000313" key="2">
    <source>
        <dbReference type="EMBL" id="UXY39398.1"/>
    </source>
</evidence>
<keyword evidence="3" id="KW-1185">Reference proteome</keyword>
<organism evidence="2 3">
    <name type="scientific">Streptomyces albidocamelliae</name>
    <dbReference type="NCBI Taxonomy" id="2981135"/>
    <lineage>
        <taxon>Bacteria</taxon>
        <taxon>Bacillati</taxon>
        <taxon>Actinomycetota</taxon>
        <taxon>Actinomycetes</taxon>
        <taxon>Kitasatosporales</taxon>
        <taxon>Streptomycetaceae</taxon>
        <taxon>Streptomyces</taxon>
    </lineage>
</organism>
<dbReference type="InterPro" id="IPR006311">
    <property type="entry name" value="TAT_signal"/>
</dbReference>